<dbReference type="GO" id="GO:0016491">
    <property type="term" value="F:oxidoreductase activity"/>
    <property type="evidence" value="ECO:0007669"/>
    <property type="project" value="InterPro"/>
</dbReference>
<dbReference type="RefSeq" id="WP_092472416.1">
    <property type="nucleotide sequence ID" value="NZ_FOOX01000012.1"/>
</dbReference>
<dbReference type="OrthoDB" id="5464610at2"/>
<evidence type="ECO:0000313" key="1">
    <source>
        <dbReference type="EMBL" id="SFG94077.1"/>
    </source>
</evidence>
<dbReference type="Gene3D" id="3.40.109.10">
    <property type="entry name" value="NADH Oxidase"/>
    <property type="match status" value="1"/>
</dbReference>
<organism evidence="1 2">
    <name type="scientific">Desulfotruncus arcticus DSM 17038</name>
    <dbReference type="NCBI Taxonomy" id="1121424"/>
    <lineage>
        <taxon>Bacteria</taxon>
        <taxon>Bacillati</taxon>
        <taxon>Bacillota</taxon>
        <taxon>Clostridia</taxon>
        <taxon>Eubacteriales</taxon>
        <taxon>Desulfallaceae</taxon>
        <taxon>Desulfotruncus</taxon>
    </lineage>
</organism>
<proteinExistence type="predicted"/>
<accession>A0A1I2W0H8</accession>
<dbReference type="EMBL" id="FOOX01000012">
    <property type="protein sequence ID" value="SFG94077.1"/>
    <property type="molecule type" value="Genomic_DNA"/>
</dbReference>
<sequence>MKSPKNLIKQAFENTPTVFQALSRVRTRRVGEGYNVAHGEEDQLPVTGKVTVEKGPLAFKSQKEPVPLSDVENALLCWAACGPNGMALLDLDPNNDLATIMSCAGRTIPGPCNDRGAHLFYCTDEGTFFYKPSPDSPKPVEIEDDDDYEKILDWFKKGSVKLSDKRIDLDWGSPEKWGPAAKGGLTGIWQHNFNRPGSTVFFPVVDLTKELVNVMLSGFEHMHWMFVDDETGEPMGLSEWAMPGYLEVPVPWSMYEEIIFSLAHNVAGMMVQNARLAAEAMGLGHWNFGGIAEDIILGAIPELAKGLGFSYQQLNGRNFFHGLPGIWEGWGWPSPWHKSTDEIVEKNVQTRYSAEGLFYGKGCPEGCIDNLPFNQETLEAVRRHPKIKISDWAIDAAKSCLKYIVDKYGRFPVYSSPFHAQFVCQFHHIDPAFYEKYYVPGFIHDQIINHYRDWH</sequence>
<gene>
    <name evidence="1" type="ORF">SAMN05660649_03237</name>
</gene>
<keyword evidence="2" id="KW-1185">Reference proteome</keyword>
<name>A0A1I2W0H8_9FIRM</name>
<dbReference type="AlphaFoldDB" id="A0A1I2W0H8"/>
<dbReference type="Proteomes" id="UP000199337">
    <property type="component" value="Unassembled WGS sequence"/>
</dbReference>
<dbReference type="InterPro" id="IPR000415">
    <property type="entry name" value="Nitroreductase-like"/>
</dbReference>
<reference evidence="2" key="1">
    <citation type="submission" date="2016-10" db="EMBL/GenBank/DDBJ databases">
        <authorList>
            <person name="Varghese N."/>
            <person name="Submissions S."/>
        </authorList>
    </citation>
    <scope>NUCLEOTIDE SEQUENCE [LARGE SCALE GENOMIC DNA]</scope>
    <source>
        <strain evidence="2">DSM 17038</strain>
    </source>
</reference>
<evidence type="ECO:0000313" key="2">
    <source>
        <dbReference type="Proteomes" id="UP000199337"/>
    </source>
</evidence>
<dbReference type="STRING" id="341036.SAMN05660649_03237"/>
<protein>
    <submittedName>
        <fullName evidence="1">Uncharacterized protein</fullName>
    </submittedName>
</protein>